<dbReference type="Pfam" id="PF12464">
    <property type="entry name" value="Mac"/>
    <property type="match status" value="1"/>
</dbReference>
<dbReference type="GO" id="GO:0016407">
    <property type="term" value="F:acetyltransferase activity"/>
    <property type="evidence" value="ECO:0007669"/>
    <property type="project" value="InterPro"/>
</dbReference>
<dbReference type="InParanoid" id="A0A5J5ECV6"/>
<evidence type="ECO:0000256" key="6">
    <source>
        <dbReference type="ARBA" id="ARBA00023125"/>
    </source>
</evidence>
<feature type="compositionally biased region" description="Polar residues" evidence="9">
    <location>
        <begin position="383"/>
        <end position="393"/>
    </location>
</feature>
<evidence type="ECO:0000256" key="8">
    <source>
        <dbReference type="ARBA" id="ARBA00023242"/>
    </source>
</evidence>
<comment type="similarity">
    <text evidence="1">Belongs to the transferase hexapeptide repeat family.</text>
</comment>
<dbReference type="PROSITE" id="PS50048">
    <property type="entry name" value="ZN2_CY6_FUNGAL_2"/>
    <property type="match status" value="1"/>
</dbReference>
<dbReference type="EMBL" id="VXIS01000449">
    <property type="protein sequence ID" value="KAA8893402.1"/>
    <property type="molecule type" value="Genomic_DNA"/>
</dbReference>
<keyword evidence="2" id="KW-0808">Transferase</keyword>
<evidence type="ECO:0000313" key="11">
    <source>
        <dbReference type="EMBL" id="KAA8893402.1"/>
    </source>
</evidence>
<dbReference type="GO" id="GO:0000981">
    <property type="term" value="F:DNA-binding transcription factor activity, RNA polymerase II-specific"/>
    <property type="evidence" value="ECO:0007669"/>
    <property type="project" value="InterPro"/>
</dbReference>
<feature type="region of interest" description="Disordered" evidence="9">
    <location>
        <begin position="287"/>
        <end position="399"/>
    </location>
</feature>
<dbReference type="InterPro" id="IPR001138">
    <property type="entry name" value="Zn2Cys6_DnaBD"/>
</dbReference>
<dbReference type="Gene3D" id="2.160.10.10">
    <property type="entry name" value="Hexapeptide repeat proteins"/>
    <property type="match status" value="1"/>
</dbReference>
<dbReference type="GO" id="GO:0003677">
    <property type="term" value="F:DNA binding"/>
    <property type="evidence" value="ECO:0007669"/>
    <property type="project" value="UniProtKB-KW"/>
</dbReference>
<reference evidence="11 12" key="1">
    <citation type="submission" date="2019-09" db="EMBL/GenBank/DDBJ databases">
        <title>Draft genome of the ectomycorrhizal ascomycete Sphaerosporella brunnea.</title>
        <authorList>
            <consortium name="DOE Joint Genome Institute"/>
            <person name="Benucci G.M."/>
            <person name="Marozzi G."/>
            <person name="Antonielli L."/>
            <person name="Sanchez S."/>
            <person name="Marco P."/>
            <person name="Wang X."/>
            <person name="Falini L.B."/>
            <person name="Barry K."/>
            <person name="Haridas S."/>
            <person name="Lipzen A."/>
            <person name="Labutti K."/>
            <person name="Grigoriev I.V."/>
            <person name="Murat C."/>
            <person name="Martin F."/>
            <person name="Albertini E."/>
            <person name="Donnini D."/>
            <person name="Bonito G."/>
        </authorList>
    </citation>
    <scope>NUCLEOTIDE SEQUENCE [LARGE SCALE GENOMIC DNA]</scope>
    <source>
        <strain evidence="11 12">Sb_GMNB300</strain>
    </source>
</reference>
<evidence type="ECO:0000256" key="9">
    <source>
        <dbReference type="SAM" id="MobiDB-lite"/>
    </source>
</evidence>
<feature type="compositionally biased region" description="Low complexity" evidence="9">
    <location>
        <begin position="84"/>
        <end position="97"/>
    </location>
</feature>
<feature type="compositionally biased region" description="Polar residues" evidence="9">
    <location>
        <begin position="27"/>
        <end position="48"/>
    </location>
</feature>
<keyword evidence="6" id="KW-0238">DNA-binding</keyword>
<evidence type="ECO:0000256" key="7">
    <source>
        <dbReference type="ARBA" id="ARBA00023163"/>
    </source>
</evidence>
<dbReference type="PROSITE" id="PS00463">
    <property type="entry name" value="ZN2_CY6_FUNGAL_1"/>
    <property type="match status" value="1"/>
</dbReference>
<dbReference type="PANTHER" id="PTHR36206">
    <property type="entry name" value="ASPERCRYPTIN BIOSYNTHESIS CLUSTER-SPECIFIC TRANSCRIPTION REGULATOR ATNN-RELATED"/>
    <property type="match status" value="1"/>
</dbReference>
<feature type="compositionally biased region" description="Polar residues" evidence="9">
    <location>
        <begin position="98"/>
        <end position="123"/>
    </location>
</feature>
<organism evidence="11 12">
    <name type="scientific">Sphaerosporella brunnea</name>
    <dbReference type="NCBI Taxonomy" id="1250544"/>
    <lineage>
        <taxon>Eukaryota</taxon>
        <taxon>Fungi</taxon>
        <taxon>Dikarya</taxon>
        <taxon>Ascomycota</taxon>
        <taxon>Pezizomycotina</taxon>
        <taxon>Pezizomycetes</taxon>
        <taxon>Pezizales</taxon>
        <taxon>Pyronemataceae</taxon>
        <taxon>Sphaerosporella</taxon>
    </lineage>
</organism>
<keyword evidence="12" id="KW-1185">Reference proteome</keyword>
<evidence type="ECO:0000259" key="10">
    <source>
        <dbReference type="PROSITE" id="PS50048"/>
    </source>
</evidence>
<keyword evidence="5" id="KW-0805">Transcription regulation</keyword>
<keyword evidence="4" id="KW-0862">Zinc</keyword>
<dbReference type="AlphaFoldDB" id="A0A5J5ECV6"/>
<dbReference type="Pfam" id="PF00172">
    <property type="entry name" value="Zn_clus"/>
    <property type="match status" value="1"/>
</dbReference>
<dbReference type="GO" id="GO:0008270">
    <property type="term" value="F:zinc ion binding"/>
    <property type="evidence" value="ECO:0007669"/>
    <property type="project" value="InterPro"/>
</dbReference>
<evidence type="ECO:0000313" key="12">
    <source>
        <dbReference type="Proteomes" id="UP000326924"/>
    </source>
</evidence>
<name>A0A5J5ECV6_9PEZI</name>
<dbReference type="InterPro" id="IPR052360">
    <property type="entry name" value="Transcr_Regulatory_Proteins"/>
</dbReference>
<evidence type="ECO:0000256" key="1">
    <source>
        <dbReference type="ARBA" id="ARBA00007274"/>
    </source>
</evidence>
<keyword evidence="3" id="KW-0479">Metal-binding</keyword>
<evidence type="ECO:0000256" key="3">
    <source>
        <dbReference type="ARBA" id="ARBA00022723"/>
    </source>
</evidence>
<feature type="compositionally biased region" description="Polar residues" evidence="9">
    <location>
        <begin position="341"/>
        <end position="363"/>
    </location>
</feature>
<dbReference type="InterPro" id="IPR036864">
    <property type="entry name" value="Zn2-C6_fun-type_DNA-bd_sf"/>
</dbReference>
<keyword evidence="8" id="KW-0539">Nucleus</keyword>
<feature type="region of interest" description="Disordered" evidence="9">
    <location>
        <begin position="1"/>
        <end position="230"/>
    </location>
</feature>
<dbReference type="Proteomes" id="UP000326924">
    <property type="component" value="Unassembled WGS sequence"/>
</dbReference>
<feature type="domain" description="Zn(2)-C6 fungal-type" evidence="10">
    <location>
        <begin position="249"/>
        <end position="277"/>
    </location>
</feature>
<accession>A0A5J5ECV6</accession>
<dbReference type="CDD" id="cd00067">
    <property type="entry name" value="GAL4"/>
    <property type="match status" value="1"/>
</dbReference>
<dbReference type="SUPFAM" id="SSF57701">
    <property type="entry name" value="Zn2/Cys6 DNA-binding domain"/>
    <property type="match status" value="1"/>
</dbReference>
<comment type="caution">
    <text evidence="11">The sequence shown here is derived from an EMBL/GenBank/DDBJ whole genome shotgun (WGS) entry which is preliminary data.</text>
</comment>
<dbReference type="Gene3D" id="4.10.240.10">
    <property type="entry name" value="Zn(2)-C6 fungal-type DNA-binding domain"/>
    <property type="match status" value="1"/>
</dbReference>
<keyword evidence="7" id="KW-0804">Transcription</keyword>
<feature type="non-terminal residue" evidence="11">
    <location>
        <position position="475"/>
    </location>
</feature>
<gene>
    <name evidence="11" type="ORF">FN846DRAFT_979168</name>
</gene>
<sequence>MTKEGGDPRPPSPSNANGSEAPPPQQFTPVNNTANSQRPPSDNSTTNGHAPPTSLAPIRSTASIFGGPVAPVRTSTPAPPPPSMAYAAGGSSNGGASITTSPHRQSHSAITSQPPITPSNGNGYSHHHIRQQSLTPPLPGPPPTDDAWQSVGDSDSGGHKRKRSMSPVTQTQHHHLAAHEAAMGPLPMPELPLHRIDSGLTGSDDGSVRGMSIEDSSPHPQGLQVDPHTGVRVDPKRRKRVFSNRTKTGCITCRRRKKKCDEGKPECTNCKRGGFVCEGYSGKVSWQKPPGKQLPSTAANGPPYIQSKEDQPGALPISLSVGTPTSTTHHHGMDDRPYRTPNEQHSAISAPMQDTMSPQNTHSYLPLRGEPTPTAAPATPTAQNETFGATPTASGPERRLSFSQQPLNQSTVAMAQQKSEKERMLSAQLYHANTPELMAEREACKVACWRYNSIAGNPSLGLSQAEKGKMLLDIL</sequence>
<evidence type="ECO:0000256" key="2">
    <source>
        <dbReference type="ARBA" id="ARBA00022679"/>
    </source>
</evidence>
<protein>
    <recommendedName>
        <fullName evidence="10">Zn(2)-C6 fungal-type domain-containing protein</fullName>
    </recommendedName>
</protein>
<dbReference type="SMART" id="SM00066">
    <property type="entry name" value="GAL4"/>
    <property type="match status" value="1"/>
</dbReference>
<evidence type="ECO:0000256" key="4">
    <source>
        <dbReference type="ARBA" id="ARBA00022833"/>
    </source>
</evidence>
<dbReference type="InterPro" id="IPR024688">
    <property type="entry name" value="Mac_dom"/>
</dbReference>
<dbReference type="PANTHER" id="PTHR36206:SF12">
    <property type="entry name" value="ASPERCRYPTIN BIOSYNTHESIS CLUSTER-SPECIFIC TRANSCRIPTION REGULATOR ATNN-RELATED"/>
    <property type="match status" value="1"/>
</dbReference>
<dbReference type="OrthoDB" id="25818at2759"/>
<feature type="compositionally biased region" description="Low complexity" evidence="9">
    <location>
        <begin position="371"/>
        <end position="382"/>
    </location>
</feature>
<dbReference type="SMART" id="SM01266">
    <property type="entry name" value="Mac"/>
    <property type="match status" value="1"/>
</dbReference>
<proteinExistence type="inferred from homology"/>
<evidence type="ECO:0000256" key="5">
    <source>
        <dbReference type="ARBA" id="ARBA00023015"/>
    </source>
</evidence>